<sequence length="159" mass="17228">MGNLLSKATSSKPTAEKMSAPLAFTHHKQAQTEFKPPLIANENAFLGDVAVSTDATAPISAGFYRLEKGTPLVYEYTYHEMKIIVDGEFEISDETGQKVHATKGDVFYFPKGSKITFTTPTFGLGFFVGQRKVGFPSPIPPTLFLIPETNPAVPQEGAA</sequence>
<dbReference type="PANTHER" id="PTHR36169">
    <property type="entry name" value="ETHANOLAMINE UTILIZATION PROTEIN EUTQ"/>
    <property type="match status" value="1"/>
</dbReference>
<proteinExistence type="predicted"/>
<name>A0A3D8QJN3_9HELO</name>
<evidence type="ECO:0000313" key="1">
    <source>
        <dbReference type="EMBL" id="RDW62015.1"/>
    </source>
</evidence>
<evidence type="ECO:0008006" key="3">
    <source>
        <dbReference type="Google" id="ProtNLM"/>
    </source>
</evidence>
<dbReference type="CDD" id="cd02228">
    <property type="entry name" value="cupin_EutQ"/>
    <property type="match status" value="1"/>
</dbReference>
<dbReference type="Gene3D" id="2.60.120.10">
    <property type="entry name" value="Jelly Rolls"/>
    <property type="match status" value="1"/>
</dbReference>
<comment type="caution">
    <text evidence="1">The sequence shown here is derived from an EMBL/GenBank/DDBJ whole genome shotgun (WGS) entry which is preliminary data.</text>
</comment>
<dbReference type="PANTHER" id="PTHR36169:SF1">
    <property type="entry name" value="ACETATE KINASE EUTQ"/>
    <property type="match status" value="1"/>
</dbReference>
<dbReference type="InterPro" id="IPR010424">
    <property type="entry name" value="EutQ"/>
</dbReference>
<reference evidence="1 2" key="1">
    <citation type="journal article" date="2018" name="IMA Fungus">
        <title>IMA Genome-F 9: Draft genome sequence of Annulohypoxylon stygium, Aspergillus mulundensis, Berkeleyomyces basicola (syn. Thielaviopsis basicola), Ceratocystis smalleyi, two Cercospora beticola strains, Coleophoma cylindrospora, Fusarium fracticaudum, Phialophora cf. hyalina, and Morchella septimelata.</title>
        <authorList>
            <person name="Wingfield B.D."/>
            <person name="Bills G.F."/>
            <person name="Dong Y."/>
            <person name="Huang W."/>
            <person name="Nel W.J."/>
            <person name="Swalarsk-Parry B.S."/>
            <person name="Vaghefi N."/>
            <person name="Wilken P.M."/>
            <person name="An Z."/>
            <person name="de Beer Z.W."/>
            <person name="De Vos L."/>
            <person name="Chen L."/>
            <person name="Duong T.A."/>
            <person name="Gao Y."/>
            <person name="Hammerbacher A."/>
            <person name="Kikkert J.R."/>
            <person name="Li Y."/>
            <person name="Li H."/>
            <person name="Li K."/>
            <person name="Li Q."/>
            <person name="Liu X."/>
            <person name="Ma X."/>
            <person name="Naidoo K."/>
            <person name="Pethybridge S.J."/>
            <person name="Sun J."/>
            <person name="Steenkamp E.T."/>
            <person name="van der Nest M.A."/>
            <person name="van Wyk S."/>
            <person name="Wingfield M.J."/>
            <person name="Xiong C."/>
            <person name="Yue Q."/>
            <person name="Zhang X."/>
        </authorList>
    </citation>
    <scope>NUCLEOTIDE SEQUENCE [LARGE SCALE GENOMIC DNA]</scope>
    <source>
        <strain evidence="1 2">BP6252</strain>
    </source>
</reference>
<accession>A0A3D8QJN3</accession>
<gene>
    <name evidence="1" type="ORF">BP6252_11448</name>
</gene>
<protein>
    <recommendedName>
        <fullName evidence="3">Ethanolamine utilization protein</fullName>
    </recommendedName>
</protein>
<dbReference type="EMBL" id="PDLM01000014">
    <property type="protein sequence ID" value="RDW62015.1"/>
    <property type="molecule type" value="Genomic_DNA"/>
</dbReference>
<keyword evidence="2" id="KW-1185">Reference proteome</keyword>
<organism evidence="1 2">
    <name type="scientific">Coleophoma cylindrospora</name>
    <dbReference type="NCBI Taxonomy" id="1849047"/>
    <lineage>
        <taxon>Eukaryota</taxon>
        <taxon>Fungi</taxon>
        <taxon>Dikarya</taxon>
        <taxon>Ascomycota</taxon>
        <taxon>Pezizomycotina</taxon>
        <taxon>Leotiomycetes</taxon>
        <taxon>Helotiales</taxon>
        <taxon>Dermateaceae</taxon>
        <taxon>Coleophoma</taxon>
    </lineage>
</organism>
<evidence type="ECO:0000313" key="2">
    <source>
        <dbReference type="Proteomes" id="UP000256645"/>
    </source>
</evidence>
<dbReference type="OrthoDB" id="4985585at2759"/>
<dbReference type="InterPro" id="IPR011051">
    <property type="entry name" value="RmlC_Cupin_sf"/>
</dbReference>
<dbReference type="InterPro" id="IPR014710">
    <property type="entry name" value="RmlC-like_jellyroll"/>
</dbReference>
<dbReference type="AlphaFoldDB" id="A0A3D8QJN3"/>
<dbReference type="Pfam" id="PF06249">
    <property type="entry name" value="EutQ"/>
    <property type="match status" value="1"/>
</dbReference>
<dbReference type="Proteomes" id="UP000256645">
    <property type="component" value="Unassembled WGS sequence"/>
</dbReference>
<dbReference type="SUPFAM" id="SSF51182">
    <property type="entry name" value="RmlC-like cupins"/>
    <property type="match status" value="1"/>
</dbReference>